<dbReference type="PRINTS" id="PR01805">
    <property type="entry name" value="VACJLIPOPROT"/>
</dbReference>
<evidence type="ECO:0000313" key="5">
    <source>
        <dbReference type="EMBL" id="MDR6512245.1"/>
    </source>
</evidence>
<dbReference type="PANTHER" id="PTHR30035">
    <property type="entry name" value="LIPOPROTEIN VACJ-RELATED"/>
    <property type="match status" value="1"/>
</dbReference>
<dbReference type="EMBL" id="JAVDRD010000008">
    <property type="protein sequence ID" value="MDR6512245.1"/>
    <property type="molecule type" value="Genomic_DNA"/>
</dbReference>
<keyword evidence="6" id="KW-1185">Reference proteome</keyword>
<gene>
    <name evidence="5" type="ORF">J2792_003128</name>
</gene>
<evidence type="ECO:0000256" key="3">
    <source>
        <dbReference type="SAM" id="MobiDB-lite"/>
    </source>
</evidence>
<feature type="compositionally biased region" description="Pro residues" evidence="3">
    <location>
        <begin position="60"/>
        <end position="88"/>
    </location>
</feature>
<reference evidence="5 6" key="1">
    <citation type="submission" date="2023-07" db="EMBL/GenBank/DDBJ databases">
        <title>Sorghum-associated microbial communities from plants grown in Nebraska, USA.</title>
        <authorList>
            <person name="Schachtman D."/>
        </authorList>
    </citation>
    <scope>NUCLEOTIDE SEQUENCE [LARGE SCALE GENOMIC DNA]</scope>
    <source>
        <strain evidence="5 6">DS1027</strain>
    </source>
</reference>
<dbReference type="Proteomes" id="UP001184150">
    <property type="component" value="Unassembled WGS sequence"/>
</dbReference>
<comment type="similarity">
    <text evidence="1">Belongs to the MlaA family.</text>
</comment>
<feature type="signal peptide" evidence="4">
    <location>
        <begin position="1"/>
        <end position="29"/>
    </location>
</feature>
<keyword evidence="2 4" id="KW-0732">Signal</keyword>
<sequence length="327" mass="34215">MGKAKSAGCKWAAAMVAAPGLLLAGTAHAQAPSSAVPPSQPPVAQAAPVATPAPSVVAPVSPPAVAPATPGPTTPAPTAPPAAMPPSEPADVQEEPGIVVQGDAYSRQDPVHAVNEKSYEAIQKGDKLVVAPVARLYVHGLPSPLRHGLHNALYNLREPSNFVAFLLEHKFGKAGQVLVRFTVNSTIGLAGLIDVAKAKPLKIPYRPNGLADVLGFYGVKSGPYLFLPLIGPTTLRDLIGTTVDRSWFPLAVGEPLDTVPYGLAVTVIGGLDDRVAIDGQLKKFRAESADPYNATRDFYLKRRAAEIENLRHPHKSATPEPALPTAP</sequence>
<organism evidence="5 6">
    <name type="scientific">Novosphingobium capsulatum</name>
    <dbReference type="NCBI Taxonomy" id="13688"/>
    <lineage>
        <taxon>Bacteria</taxon>
        <taxon>Pseudomonadati</taxon>
        <taxon>Pseudomonadota</taxon>
        <taxon>Alphaproteobacteria</taxon>
        <taxon>Sphingomonadales</taxon>
        <taxon>Sphingomonadaceae</taxon>
        <taxon>Novosphingobium</taxon>
    </lineage>
</organism>
<accession>A0ABU1MPH5</accession>
<evidence type="ECO:0000313" key="6">
    <source>
        <dbReference type="Proteomes" id="UP001184150"/>
    </source>
</evidence>
<dbReference type="PANTHER" id="PTHR30035:SF3">
    <property type="entry name" value="INTERMEMBRANE PHOSPHOLIPID TRANSPORT SYSTEM LIPOPROTEIN MLAA"/>
    <property type="match status" value="1"/>
</dbReference>
<dbReference type="RefSeq" id="WP_309805885.1">
    <property type="nucleotide sequence ID" value="NZ_JAVDRD010000008.1"/>
</dbReference>
<protein>
    <submittedName>
        <fullName evidence="5">Phospholipid-binding lipoprotein MlaA</fullName>
    </submittedName>
</protein>
<dbReference type="Pfam" id="PF04333">
    <property type="entry name" value="MlaA"/>
    <property type="match status" value="1"/>
</dbReference>
<comment type="caution">
    <text evidence="5">The sequence shown here is derived from an EMBL/GenBank/DDBJ whole genome shotgun (WGS) entry which is preliminary data.</text>
</comment>
<feature type="chain" id="PRO_5045174179" evidence="4">
    <location>
        <begin position="30"/>
        <end position="327"/>
    </location>
</feature>
<dbReference type="InterPro" id="IPR007428">
    <property type="entry name" value="MlaA"/>
</dbReference>
<proteinExistence type="inferred from homology"/>
<name>A0ABU1MPH5_9SPHN</name>
<evidence type="ECO:0000256" key="4">
    <source>
        <dbReference type="SAM" id="SignalP"/>
    </source>
</evidence>
<keyword evidence="5" id="KW-0449">Lipoprotein</keyword>
<feature type="region of interest" description="Disordered" evidence="3">
    <location>
        <begin position="27"/>
        <end position="94"/>
    </location>
</feature>
<evidence type="ECO:0000256" key="1">
    <source>
        <dbReference type="ARBA" id="ARBA00010634"/>
    </source>
</evidence>
<evidence type="ECO:0000256" key="2">
    <source>
        <dbReference type="ARBA" id="ARBA00022729"/>
    </source>
</evidence>
<feature type="compositionally biased region" description="Low complexity" evidence="3">
    <location>
        <begin position="29"/>
        <end position="59"/>
    </location>
</feature>